<organism evidence="1 2">
    <name type="scientific">Clostridium frigoriphilum</name>
    <dbReference type="NCBI Taxonomy" id="443253"/>
    <lineage>
        <taxon>Bacteria</taxon>
        <taxon>Bacillati</taxon>
        <taxon>Bacillota</taxon>
        <taxon>Clostridia</taxon>
        <taxon>Eubacteriales</taxon>
        <taxon>Clostridiaceae</taxon>
        <taxon>Clostridium</taxon>
    </lineage>
</organism>
<dbReference type="Pfam" id="PF10117">
    <property type="entry name" value="McrBC"/>
    <property type="match status" value="1"/>
</dbReference>
<accession>A0ABU7UWV4</accession>
<dbReference type="EMBL" id="JAZHFS010000046">
    <property type="protein sequence ID" value="MEF2115264.1"/>
    <property type="molecule type" value="Genomic_DNA"/>
</dbReference>
<sequence>MLHRGIQKSYIKRGENLSSPRGRIDINLRGYFFDMNAFFETLIGRLLQNFSEGYSVKDQYSLHDMFIYTSRFNPYNRKSPTPRPDFALMKEGRVVKVLDAKCRDLWERSLPAKMLYQLAIYAVSGIGDKTATIVYPTLSDIPTTAHMPLYFIGRIINLINVKING</sequence>
<name>A0ABU7UWV4_9CLOT</name>
<dbReference type="Proteomes" id="UP001498469">
    <property type="component" value="Unassembled WGS sequence"/>
</dbReference>
<dbReference type="RefSeq" id="WP_253201883.1">
    <property type="nucleotide sequence ID" value="NZ_JAZHFS010000046.1"/>
</dbReference>
<dbReference type="PANTHER" id="PTHR38733">
    <property type="entry name" value="PROTEIN MCRC"/>
    <property type="match status" value="1"/>
</dbReference>
<dbReference type="InterPro" id="IPR019292">
    <property type="entry name" value="McrC"/>
</dbReference>
<dbReference type="PANTHER" id="PTHR38733:SF1">
    <property type="entry name" value="TYPE IV METHYL-DIRECTED RESTRICTION ENZYME ECOKMCRBC"/>
    <property type="match status" value="1"/>
</dbReference>
<reference evidence="1 2" key="1">
    <citation type="submission" date="2023-11" db="EMBL/GenBank/DDBJ databases">
        <title>Draft genome sequence of a psychrophilic Clostridium strain from permafrost water brine.</title>
        <authorList>
            <person name="Shcherbakova V.A."/>
            <person name="Trubitsyn V.E."/>
            <person name="Zakharyuk A.G."/>
        </authorList>
    </citation>
    <scope>NUCLEOTIDE SEQUENCE [LARGE SCALE GENOMIC DNA]</scope>
    <source>
        <strain evidence="1 2">14F</strain>
    </source>
</reference>
<protein>
    <submittedName>
        <fullName evidence="1">McrC family protein</fullName>
    </submittedName>
</protein>
<evidence type="ECO:0000313" key="2">
    <source>
        <dbReference type="Proteomes" id="UP001498469"/>
    </source>
</evidence>
<gene>
    <name evidence="1" type="ORF">SJI18_23580</name>
</gene>
<evidence type="ECO:0000313" key="1">
    <source>
        <dbReference type="EMBL" id="MEF2115264.1"/>
    </source>
</evidence>
<proteinExistence type="predicted"/>
<comment type="caution">
    <text evidence="1">The sequence shown here is derived from an EMBL/GenBank/DDBJ whole genome shotgun (WGS) entry which is preliminary data.</text>
</comment>
<keyword evidence="2" id="KW-1185">Reference proteome</keyword>